<proteinExistence type="predicted"/>
<gene>
    <name evidence="1" type="ORF">SAMN05192558_106334</name>
</gene>
<dbReference type="InterPro" id="IPR023393">
    <property type="entry name" value="START-like_dom_sf"/>
</dbReference>
<protein>
    <submittedName>
        <fullName evidence="1">Polyketide cyclase / dehydrase and lipid transport</fullName>
    </submittedName>
</protein>
<name>A0A1H0PZC3_9PSEU</name>
<evidence type="ECO:0000313" key="2">
    <source>
        <dbReference type="Proteomes" id="UP000199651"/>
    </source>
</evidence>
<dbReference type="OrthoDB" id="4618973at2"/>
<dbReference type="Pfam" id="PF10604">
    <property type="entry name" value="Polyketide_cyc2"/>
    <property type="match status" value="1"/>
</dbReference>
<dbReference type="AlphaFoldDB" id="A0A1H0PZC3"/>
<evidence type="ECO:0000313" key="1">
    <source>
        <dbReference type="EMBL" id="SDP10502.1"/>
    </source>
</evidence>
<dbReference type="Gene3D" id="3.30.530.20">
    <property type="match status" value="1"/>
</dbReference>
<keyword evidence="2" id="KW-1185">Reference proteome</keyword>
<accession>A0A1H0PZC3</accession>
<organism evidence="1 2">
    <name type="scientific">Actinokineospora alba</name>
    <dbReference type="NCBI Taxonomy" id="504798"/>
    <lineage>
        <taxon>Bacteria</taxon>
        <taxon>Bacillati</taxon>
        <taxon>Actinomycetota</taxon>
        <taxon>Actinomycetes</taxon>
        <taxon>Pseudonocardiales</taxon>
        <taxon>Pseudonocardiaceae</taxon>
        <taxon>Actinokineospora</taxon>
    </lineage>
</organism>
<dbReference type="RefSeq" id="WP_091376615.1">
    <property type="nucleotide sequence ID" value="NZ_FNDV01000006.1"/>
</dbReference>
<dbReference type="CDD" id="cd07812">
    <property type="entry name" value="SRPBCC"/>
    <property type="match status" value="1"/>
</dbReference>
<dbReference type="InterPro" id="IPR019587">
    <property type="entry name" value="Polyketide_cyclase/dehydratase"/>
</dbReference>
<sequence>MNSPDARAQVDVEAPADQVFSLVSDLPGLARVSEEFARGTWLDGAAGPKVGARFRGTNRRGPRAWSTVSTVTDADPTRFAFDVKFLGLPVSRWQYDIEPTESGCRVTESTWDHRPGWLRPLTVIGTGVSDRRTHNQRNIERTLAKLKQAAES</sequence>
<dbReference type="SUPFAM" id="SSF55961">
    <property type="entry name" value="Bet v1-like"/>
    <property type="match status" value="1"/>
</dbReference>
<dbReference type="Proteomes" id="UP000199651">
    <property type="component" value="Unassembled WGS sequence"/>
</dbReference>
<dbReference type="STRING" id="504798.SAMN05421871_106118"/>
<dbReference type="EMBL" id="FNJB01000006">
    <property type="protein sequence ID" value="SDP10502.1"/>
    <property type="molecule type" value="Genomic_DNA"/>
</dbReference>
<reference evidence="2" key="1">
    <citation type="submission" date="2016-10" db="EMBL/GenBank/DDBJ databases">
        <authorList>
            <person name="Varghese N."/>
            <person name="Submissions S."/>
        </authorList>
    </citation>
    <scope>NUCLEOTIDE SEQUENCE [LARGE SCALE GENOMIC DNA]</scope>
    <source>
        <strain evidence="2">IBRC-M 10655</strain>
    </source>
</reference>